<evidence type="ECO:0000313" key="2">
    <source>
        <dbReference type="Proteomes" id="UP001164539"/>
    </source>
</evidence>
<keyword evidence="1" id="KW-0808">Transferase</keyword>
<dbReference type="Proteomes" id="UP001164539">
    <property type="component" value="Chromosome 7"/>
</dbReference>
<protein>
    <submittedName>
        <fullName evidence="1">RNA-directed DNA polymerase</fullName>
    </submittedName>
</protein>
<proteinExistence type="predicted"/>
<accession>A0ACC1XTY5</accession>
<name>A0ACC1XTY5_MELAZ</name>
<keyword evidence="1" id="KW-0695">RNA-directed DNA polymerase</keyword>
<dbReference type="EMBL" id="CM051400">
    <property type="protein sequence ID" value="KAJ4714372.1"/>
    <property type="molecule type" value="Genomic_DNA"/>
</dbReference>
<keyword evidence="2" id="KW-1185">Reference proteome</keyword>
<sequence>MTVEVDIPGVPKFSLRAILDTGATVCCVDSKALPKEAIEDNTFEVHFRGINSKQSVNKKMKYGRMSVGGHNFRIPYTYTFPMDLGGKIQFILGCNFIRSMYGGVRLEGNTVTFYKNITAIDTKTVAVLEELEEEDLQLYNLAVLPQKGGEAFERKNRRLIEELKNQGYIGNEPMKYWSKNQVTCKLDIKNPEMVIEDKPLKHVTPAMEEQFRSHIKALIDLKVIRPSKSRHRTTAFMVNSGTTIDPITKKVVHGKERMENKKMSSTGRGRGQWTQRAPGVPPEYSRRNEIPAHQLSNQEYPYFLAYDGLLQQERLQMEGRRGIPLDLSNALTRQRLTSKMRLPREPSLLSVTMQESYLQGGPHQVTSNP</sequence>
<keyword evidence="1" id="KW-0548">Nucleotidyltransferase</keyword>
<gene>
    <name evidence="1" type="ORF">OWV82_012869</name>
</gene>
<reference evidence="1 2" key="1">
    <citation type="journal article" date="2023" name="Science">
        <title>Complex scaffold remodeling in plant triterpene biosynthesis.</title>
        <authorList>
            <person name="De La Pena R."/>
            <person name="Hodgson H."/>
            <person name="Liu J.C."/>
            <person name="Stephenson M.J."/>
            <person name="Martin A.C."/>
            <person name="Owen C."/>
            <person name="Harkess A."/>
            <person name="Leebens-Mack J."/>
            <person name="Jimenez L.E."/>
            <person name="Osbourn A."/>
            <person name="Sattely E.S."/>
        </authorList>
    </citation>
    <scope>NUCLEOTIDE SEQUENCE [LARGE SCALE GENOMIC DNA]</scope>
    <source>
        <strain evidence="2">cv. JPN11</strain>
        <tissue evidence="1">Leaf</tissue>
    </source>
</reference>
<evidence type="ECO:0000313" key="1">
    <source>
        <dbReference type="EMBL" id="KAJ4714372.1"/>
    </source>
</evidence>
<comment type="caution">
    <text evidence="1">The sequence shown here is derived from an EMBL/GenBank/DDBJ whole genome shotgun (WGS) entry which is preliminary data.</text>
</comment>
<organism evidence="1 2">
    <name type="scientific">Melia azedarach</name>
    <name type="common">Chinaberry tree</name>
    <dbReference type="NCBI Taxonomy" id="155640"/>
    <lineage>
        <taxon>Eukaryota</taxon>
        <taxon>Viridiplantae</taxon>
        <taxon>Streptophyta</taxon>
        <taxon>Embryophyta</taxon>
        <taxon>Tracheophyta</taxon>
        <taxon>Spermatophyta</taxon>
        <taxon>Magnoliopsida</taxon>
        <taxon>eudicotyledons</taxon>
        <taxon>Gunneridae</taxon>
        <taxon>Pentapetalae</taxon>
        <taxon>rosids</taxon>
        <taxon>malvids</taxon>
        <taxon>Sapindales</taxon>
        <taxon>Meliaceae</taxon>
        <taxon>Melia</taxon>
    </lineage>
</organism>